<evidence type="ECO:0000256" key="6">
    <source>
        <dbReference type="SAM" id="SignalP"/>
    </source>
</evidence>
<comment type="similarity">
    <text evidence="1">Belongs to the thioredoxin family. DsbA subfamily.</text>
</comment>
<dbReference type="InterPro" id="IPR001853">
    <property type="entry name" value="DSBA-like_thioredoxin_dom"/>
</dbReference>
<sequence>MNKLLKSLLLIPLLALSVSACAEKYNEGEQFTIVNETVTSKKEVREYFSVYCPHCLQFEPMMHALQKNLPQGVPLVRNHVDFLRAASPKVQEMITKATIVAGQLGDADKYIGAIFNYVQVQRGVITSENDLRNLFVKNGADGDKFDKLMQSFSVNAQAKALKKNQDEMTAKRAITGVPTVIVNGKYKVNPAKLDKNNFEKDYENLVNYLLELK</sequence>
<feature type="domain" description="DSBA-like thioredoxin" evidence="7">
    <location>
        <begin position="44"/>
        <end position="190"/>
    </location>
</feature>
<dbReference type="InterPro" id="IPR050824">
    <property type="entry name" value="Thiol_disulfide_DsbA"/>
</dbReference>
<proteinExistence type="inferred from homology"/>
<dbReference type="CDD" id="cd03019">
    <property type="entry name" value="DsbA_DsbA"/>
    <property type="match status" value="1"/>
</dbReference>
<comment type="subcellular location">
    <subcellularLocation>
        <location evidence="5">Periplasm</location>
    </subcellularLocation>
</comment>
<evidence type="ECO:0000256" key="1">
    <source>
        <dbReference type="ARBA" id="ARBA00005791"/>
    </source>
</evidence>
<dbReference type="PANTHER" id="PTHR35891:SF2">
    <property type="entry name" value="THIOL:DISULFIDE INTERCHANGE PROTEIN DSBA"/>
    <property type="match status" value="1"/>
</dbReference>
<dbReference type="EMBL" id="PJAI02000006">
    <property type="protein sequence ID" value="TYK66083.1"/>
    <property type="molecule type" value="Genomic_DNA"/>
</dbReference>
<keyword evidence="4" id="KW-0676">Redox-active center</keyword>
<keyword evidence="2 6" id="KW-0732">Signal</keyword>
<dbReference type="SUPFAM" id="SSF52833">
    <property type="entry name" value="Thioredoxin-like"/>
    <property type="match status" value="1"/>
</dbReference>
<feature type="signal peptide" evidence="6">
    <location>
        <begin position="1"/>
        <end position="22"/>
    </location>
</feature>
<dbReference type="InterPro" id="IPR036249">
    <property type="entry name" value="Thioredoxin-like_sf"/>
</dbReference>
<organism evidence="8 9">
    <name type="scientific">Colwellia echini</name>
    <dbReference type="NCBI Taxonomy" id="1982103"/>
    <lineage>
        <taxon>Bacteria</taxon>
        <taxon>Pseudomonadati</taxon>
        <taxon>Pseudomonadota</taxon>
        <taxon>Gammaproteobacteria</taxon>
        <taxon>Alteromonadales</taxon>
        <taxon>Colwelliaceae</taxon>
        <taxon>Colwellia</taxon>
    </lineage>
</organism>
<comment type="caution">
    <text evidence="8">The sequence shown here is derived from an EMBL/GenBank/DDBJ whole genome shotgun (WGS) entry which is preliminary data.</text>
</comment>
<evidence type="ECO:0000256" key="4">
    <source>
        <dbReference type="ARBA" id="ARBA00023284"/>
    </source>
</evidence>
<dbReference type="PROSITE" id="PS51257">
    <property type="entry name" value="PROKAR_LIPOPROTEIN"/>
    <property type="match status" value="1"/>
</dbReference>
<keyword evidence="9" id="KW-1185">Reference proteome</keyword>
<dbReference type="InterPro" id="IPR023205">
    <property type="entry name" value="DsbA/DsbL"/>
</dbReference>
<protein>
    <recommendedName>
        <fullName evidence="5">Thiol:disulfide interchange protein</fullName>
    </recommendedName>
</protein>
<dbReference type="PIRSF" id="PIRSF001488">
    <property type="entry name" value="Tdi_protein"/>
    <property type="match status" value="1"/>
</dbReference>
<evidence type="ECO:0000313" key="8">
    <source>
        <dbReference type="EMBL" id="TYK66083.1"/>
    </source>
</evidence>
<dbReference type="PANTHER" id="PTHR35891">
    <property type="entry name" value="THIOL:DISULFIDE INTERCHANGE PROTEIN DSBA"/>
    <property type="match status" value="1"/>
</dbReference>
<keyword evidence="5" id="KW-0574">Periplasm</keyword>
<evidence type="ECO:0000313" key="9">
    <source>
        <dbReference type="Proteomes" id="UP000815846"/>
    </source>
</evidence>
<dbReference type="RefSeq" id="WP_101345502.1">
    <property type="nucleotide sequence ID" value="NZ_PJAI02000006.1"/>
</dbReference>
<evidence type="ECO:0000256" key="2">
    <source>
        <dbReference type="ARBA" id="ARBA00022729"/>
    </source>
</evidence>
<keyword evidence="3 5" id="KW-1015">Disulfide bond</keyword>
<evidence type="ECO:0000259" key="7">
    <source>
        <dbReference type="Pfam" id="PF01323"/>
    </source>
</evidence>
<evidence type="ECO:0000256" key="3">
    <source>
        <dbReference type="ARBA" id="ARBA00023157"/>
    </source>
</evidence>
<dbReference type="Proteomes" id="UP000815846">
    <property type="component" value="Unassembled WGS sequence"/>
</dbReference>
<gene>
    <name evidence="8" type="ORF">CWS31_007390</name>
</gene>
<evidence type="ECO:0000256" key="5">
    <source>
        <dbReference type="PIRNR" id="PIRNR001488"/>
    </source>
</evidence>
<accession>A0ABY3MXZ6</accession>
<dbReference type="Gene3D" id="3.40.30.10">
    <property type="entry name" value="Glutaredoxin"/>
    <property type="match status" value="1"/>
</dbReference>
<name>A0ABY3MXZ6_9GAMM</name>
<dbReference type="Pfam" id="PF01323">
    <property type="entry name" value="DSBA"/>
    <property type="match status" value="1"/>
</dbReference>
<feature type="chain" id="PRO_5046721336" description="Thiol:disulfide interchange protein" evidence="6">
    <location>
        <begin position="23"/>
        <end position="213"/>
    </location>
</feature>
<reference evidence="8 9" key="1">
    <citation type="submission" date="2019-08" db="EMBL/GenBank/DDBJ databases">
        <title>Microbe sample from Colwellia echini.</title>
        <authorList>
            <person name="Christiansen L."/>
            <person name="Pathiraja D."/>
            <person name="Schultz-Johansen M."/>
            <person name="Choi I.-G."/>
            <person name="Stougaard P."/>
        </authorList>
    </citation>
    <scope>NUCLEOTIDE SEQUENCE [LARGE SCALE GENOMIC DNA]</scope>
    <source>
        <strain evidence="8 9">A3</strain>
    </source>
</reference>